<evidence type="ECO:0000256" key="2">
    <source>
        <dbReference type="SAM" id="MobiDB-lite"/>
    </source>
</evidence>
<protein>
    <submittedName>
        <fullName evidence="3">Uncharacterized protein</fullName>
    </submittedName>
</protein>
<feature type="compositionally biased region" description="Basic and acidic residues" evidence="2">
    <location>
        <begin position="41"/>
        <end position="53"/>
    </location>
</feature>
<dbReference type="Pfam" id="PF15397">
    <property type="entry name" value="DUF4618"/>
    <property type="match status" value="1"/>
</dbReference>
<dbReference type="RefSeq" id="XP_038044654.1">
    <property type="nucleotide sequence ID" value="XM_038188726.1"/>
</dbReference>
<organism evidence="3 4">
    <name type="scientific">Patiria miniata</name>
    <name type="common">Bat star</name>
    <name type="synonym">Asterina miniata</name>
    <dbReference type="NCBI Taxonomy" id="46514"/>
    <lineage>
        <taxon>Eukaryota</taxon>
        <taxon>Metazoa</taxon>
        <taxon>Echinodermata</taxon>
        <taxon>Eleutherozoa</taxon>
        <taxon>Asterozoa</taxon>
        <taxon>Asteroidea</taxon>
        <taxon>Valvatacea</taxon>
        <taxon>Valvatida</taxon>
        <taxon>Asterinidae</taxon>
        <taxon>Patiria</taxon>
    </lineage>
</organism>
<keyword evidence="4" id="KW-1185">Reference proteome</keyword>
<sequence>MASLGVQPSDLQKPLANIELVSTDYNQWERSSRRIAKSSAKAREGRRLTEESTRTGSSLVVGSRPQESPTKQFHYYAGPACAHQHKSRSRTTPAEEEDDSLKERQRENKVLELLIRSRRKALANYKARQETLLDENTKLREEIEGKEKEVHDEVKSLLRKYERFRGAVSTLTSKFETEKVLARKAYDEATAKVAKEVEALEKQGQALDNKLRERKTELSVLMSYKDKEYPVRAMKIAELQKQIQYLSTEYEAEINDLISITAIEKDKYYQESEERLHGIKETVTDNAIDSMHDSLKEMAMQNIVMRKEIEGHNGLLEELESTIQDLTQQVSQLRVDPKTSTRQVMFPHLFKETPKCTPDMDVVLDIPTQQWLPI</sequence>
<name>A0A913YY25_PATMI</name>
<evidence type="ECO:0000256" key="1">
    <source>
        <dbReference type="SAM" id="Coils"/>
    </source>
</evidence>
<dbReference type="OMA" id="CNHEDFL"/>
<dbReference type="PANTHER" id="PTHR28574">
    <property type="entry name" value="RIKEN CDNA 6820408C15"/>
    <property type="match status" value="1"/>
</dbReference>
<dbReference type="GeneID" id="119719317"/>
<proteinExistence type="predicted"/>
<feature type="compositionally biased region" description="Polar residues" evidence="2">
    <location>
        <begin position="54"/>
        <end position="71"/>
    </location>
</feature>
<evidence type="ECO:0000313" key="3">
    <source>
        <dbReference type="EnsemblMetazoa" id="XP_038044654.1"/>
    </source>
</evidence>
<keyword evidence="1" id="KW-0175">Coiled coil</keyword>
<feature type="coiled-coil region" evidence="1">
    <location>
        <begin position="183"/>
        <end position="256"/>
    </location>
</feature>
<feature type="coiled-coil region" evidence="1">
    <location>
        <begin position="309"/>
        <end position="336"/>
    </location>
</feature>
<feature type="region of interest" description="Disordered" evidence="2">
    <location>
        <begin position="29"/>
        <end position="103"/>
    </location>
</feature>
<evidence type="ECO:0000313" key="4">
    <source>
        <dbReference type="Proteomes" id="UP000887568"/>
    </source>
</evidence>
<accession>A0A913YY25</accession>
<dbReference type="PANTHER" id="PTHR28574:SF1">
    <property type="entry name" value="RIKEN CDNA 6820408C15 GENE"/>
    <property type="match status" value="1"/>
</dbReference>
<feature type="coiled-coil region" evidence="1">
    <location>
        <begin position="122"/>
        <end position="149"/>
    </location>
</feature>
<reference evidence="3" key="1">
    <citation type="submission" date="2022-11" db="UniProtKB">
        <authorList>
            <consortium name="EnsemblMetazoa"/>
        </authorList>
    </citation>
    <scope>IDENTIFICATION</scope>
</reference>
<dbReference type="AlphaFoldDB" id="A0A913YY25"/>
<dbReference type="EnsemblMetazoa" id="XM_038188726.1">
    <property type="protein sequence ID" value="XP_038044654.1"/>
    <property type="gene ID" value="LOC119719317"/>
</dbReference>
<dbReference type="InterPro" id="IPR029236">
    <property type="entry name" value="DUF4618"/>
</dbReference>
<dbReference type="OrthoDB" id="10003267at2759"/>
<dbReference type="Proteomes" id="UP000887568">
    <property type="component" value="Unplaced"/>
</dbReference>